<feature type="region of interest" description="Disordered" evidence="1">
    <location>
        <begin position="1"/>
        <end position="26"/>
    </location>
</feature>
<sequence>MSSPAVVKKKGHCNAARHRTSGTMDYRENSALHHTILLNKYLKQNKDIFFETKFSTQSRPASDRKKTFF</sequence>
<gene>
    <name evidence="2" type="ORF">LBW59_24855</name>
</gene>
<accession>A0AAW5ZV07</accession>
<proteinExistence type="predicted"/>
<dbReference type="Proteomes" id="UP001144050">
    <property type="component" value="Unassembled WGS sequence"/>
</dbReference>
<dbReference type="RefSeq" id="WP_271657429.1">
    <property type="nucleotide sequence ID" value="NZ_JAIVFG010000088.1"/>
</dbReference>
<dbReference type="AlphaFoldDB" id="A0AAW5ZV07"/>
<comment type="caution">
    <text evidence="2">The sequence shown here is derived from an EMBL/GenBank/DDBJ whole genome shotgun (WGS) entry which is preliminary data.</text>
</comment>
<feature type="compositionally biased region" description="Basic residues" evidence="1">
    <location>
        <begin position="7"/>
        <end position="20"/>
    </location>
</feature>
<evidence type="ECO:0000313" key="2">
    <source>
        <dbReference type="EMBL" id="MDB0573969.1"/>
    </source>
</evidence>
<dbReference type="EMBL" id="JAIVFG010000088">
    <property type="protein sequence ID" value="MDB0573969.1"/>
    <property type="molecule type" value="Genomic_DNA"/>
</dbReference>
<protein>
    <submittedName>
        <fullName evidence="2">Uncharacterized protein</fullName>
    </submittedName>
</protein>
<reference evidence="2" key="1">
    <citation type="submission" date="2021-09" db="EMBL/GenBank/DDBJ databases">
        <title>Genomic analysis of Ralstonia spp.</title>
        <authorList>
            <person name="Aburjaile F."/>
            <person name="Ariute J.C."/>
            <person name="Pais A.K.L."/>
            <person name="Albuquerque G.M.R."/>
            <person name="Silva A.M.F."/>
            <person name="Brenig B."/>
            <person name="Azevedo V."/>
            <person name="Matiuzzi M."/>
            <person name="Ramos R."/>
            <person name="Goes-Neto A."/>
            <person name="Soares S."/>
            <person name="Iseppon A.M.B."/>
            <person name="Souza E."/>
            <person name="Gama M."/>
        </authorList>
    </citation>
    <scope>NUCLEOTIDE SEQUENCE</scope>
    <source>
        <strain evidence="2">CCRMRs91</strain>
    </source>
</reference>
<organism evidence="2 3">
    <name type="scientific">Ralstonia solanacearum</name>
    <name type="common">Pseudomonas solanacearum</name>
    <dbReference type="NCBI Taxonomy" id="305"/>
    <lineage>
        <taxon>Bacteria</taxon>
        <taxon>Pseudomonadati</taxon>
        <taxon>Pseudomonadota</taxon>
        <taxon>Betaproteobacteria</taxon>
        <taxon>Burkholderiales</taxon>
        <taxon>Burkholderiaceae</taxon>
        <taxon>Ralstonia</taxon>
        <taxon>Ralstonia solanacearum species complex</taxon>
    </lineage>
</organism>
<name>A0AAW5ZV07_RALSL</name>
<evidence type="ECO:0000313" key="3">
    <source>
        <dbReference type="Proteomes" id="UP001144050"/>
    </source>
</evidence>
<evidence type="ECO:0000256" key="1">
    <source>
        <dbReference type="SAM" id="MobiDB-lite"/>
    </source>
</evidence>